<evidence type="ECO:0000313" key="5">
    <source>
        <dbReference type="Proteomes" id="UP000001936"/>
    </source>
</evidence>
<dbReference type="InterPro" id="IPR036220">
    <property type="entry name" value="UDP-Glc/GDP-Man_DH_C_sf"/>
</dbReference>
<dbReference type="KEGG" id="ret:RHE_PE00044"/>
<accession>Q2K037</accession>
<sequence length="575" mass="61988">MLQTRNNGTRTFLSVQVAAKARAGAFRPHLRLKDLEYECPGNREAKPCRLTLPTRGKDLPCPNASLIVEKADVERGQAGAAGEPLPLWAGVGRGHGSPTDGIAPRELAPGLIPRHHALDQLPLFRLRDPALATSTFDTVLQKIETRAARAGIIGLGYVGLPLAIAVARSGFVVTGFDIDPSKMVALDGRRSYIDAVSDAALAAEIDAGRFEATTNFAGLAACDVIIICVPTPLTKHRDPDLSFVEATSRSIAERLRPGQLVALESTTYPGTTDDIVKVILEGTGLKSGVDFFVGFSPEREDPGNQHYHTATIPKVVAGDGPEALALMKAFYGAAVSTVVPVSSNATAEAVKLTENIFRSVNIALVNELKTVYAAMGIDVWEVIDAAKTKPFGYMPFYPGPGLGGHCIPIDPFYLTWKSREYELPTRFIELAGEINSAMPRYVVGKLAEALDMRAGKALSRSRVLVLGLAYKKNVADIRESPSLRLIEIIEERGGRADYHDPFVAEIPPTREHRALKGRKSVTLTPEAVAGYDAVLVATDHDRIDYTMLAKTAALIIDTRNVFDRLGLSASHVIKA</sequence>
<dbReference type="NCBIfam" id="TIGR03026">
    <property type="entry name" value="NDP-sugDHase"/>
    <property type="match status" value="1"/>
</dbReference>
<dbReference type="InterPro" id="IPR028359">
    <property type="entry name" value="UDP_ManNAc/GlcNAc_DH"/>
</dbReference>
<geneLocation type="plasmid" evidence="4 5">
    <name>p42e</name>
</geneLocation>
<proteinExistence type="predicted"/>
<keyword evidence="1" id="KW-0560">Oxidoreductase</keyword>
<evidence type="ECO:0000313" key="4">
    <source>
        <dbReference type="EMBL" id="ABC93483.1"/>
    </source>
</evidence>
<dbReference type="SUPFAM" id="SSF51735">
    <property type="entry name" value="NAD(P)-binding Rossmann-fold domains"/>
    <property type="match status" value="1"/>
</dbReference>
<dbReference type="PANTHER" id="PTHR43491:SF1">
    <property type="entry name" value="UDP-N-ACETYL-D-MANNOSAMINE DEHYDROGENASE"/>
    <property type="match status" value="1"/>
</dbReference>
<dbReference type="GO" id="GO:0016616">
    <property type="term" value="F:oxidoreductase activity, acting on the CH-OH group of donors, NAD or NADP as acceptor"/>
    <property type="evidence" value="ECO:0007669"/>
    <property type="project" value="InterPro"/>
</dbReference>
<dbReference type="InterPro" id="IPR001732">
    <property type="entry name" value="UDP-Glc/GDP-Man_DH_N"/>
</dbReference>
<dbReference type="InterPro" id="IPR036291">
    <property type="entry name" value="NAD(P)-bd_dom_sf"/>
</dbReference>
<evidence type="ECO:0000256" key="1">
    <source>
        <dbReference type="ARBA" id="ARBA00023002"/>
    </source>
</evidence>
<dbReference type="Gene3D" id="3.40.50.720">
    <property type="entry name" value="NAD(P)-binding Rossmann-like Domain"/>
    <property type="match status" value="2"/>
</dbReference>
<dbReference type="PIRSF" id="PIRSF000124">
    <property type="entry name" value="UDPglc_GDPman_dh"/>
    <property type="match status" value="1"/>
</dbReference>
<dbReference type="InterPro" id="IPR017476">
    <property type="entry name" value="UDP-Glc/GDP-Man"/>
</dbReference>
<dbReference type="GO" id="GO:0000271">
    <property type="term" value="P:polysaccharide biosynthetic process"/>
    <property type="evidence" value="ECO:0007669"/>
    <property type="project" value="InterPro"/>
</dbReference>
<name>Q2K037_RHIEC</name>
<dbReference type="InterPro" id="IPR014026">
    <property type="entry name" value="UDP-Glc/GDP-Man_DH_dimer"/>
</dbReference>
<keyword evidence="2" id="KW-0520">NAD</keyword>
<dbReference type="PIRSF" id="PIRSF500136">
    <property type="entry name" value="UDP_ManNAc_DH"/>
    <property type="match status" value="1"/>
</dbReference>
<reference evidence="4 5" key="1">
    <citation type="journal article" date="2006" name="Proc. Natl. Acad. Sci. U.S.A.">
        <title>The partitioned Rhizobium etli genome: genetic and metabolic redundancy in seven interacting replicons.</title>
        <authorList>
            <person name="Gonzalez V."/>
            <person name="Santamaria R.I."/>
            <person name="Bustos P."/>
            <person name="Hernandez-Gonzalez I."/>
            <person name="Medrano-Soto A."/>
            <person name="Moreno-Hagelsieb G."/>
            <person name="Janga S.C."/>
            <person name="Ramirez M.A."/>
            <person name="Jimenez-Jacinto V."/>
            <person name="Collado-Vides J."/>
            <person name="Davila G."/>
        </authorList>
    </citation>
    <scope>NUCLEOTIDE SEQUENCE [LARGE SCALE GENOMIC DNA]</scope>
    <source>
        <strain evidence="5">ATCC 51251 / DSM 11541 / JCM 21823 / NBRC 15573 / CFN 42</strain>
    </source>
</reference>
<organism evidence="4 5">
    <name type="scientific">Rhizobium etli (strain ATCC 51251 / DSM 11541 / JCM 21823 / NBRC 15573 / CFN 42)</name>
    <dbReference type="NCBI Taxonomy" id="347834"/>
    <lineage>
        <taxon>Bacteria</taxon>
        <taxon>Pseudomonadati</taxon>
        <taxon>Pseudomonadota</taxon>
        <taxon>Alphaproteobacteria</taxon>
        <taxon>Hyphomicrobiales</taxon>
        <taxon>Rhizobiaceae</taxon>
        <taxon>Rhizobium/Agrobacterium group</taxon>
        <taxon>Rhizobium</taxon>
    </lineage>
</organism>
<gene>
    <name evidence="4" type="ordered locus">RHE_PE00044</name>
</gene>
<dbReference type="Pfam" id="PF00984">
    <property type="entry name" value="UDPG_MGDP_dh"/>
    <property type="match status" value="1"/>
</dbReference>
<dbReference type="Proteomes" id="UP000001936">
    <property type="component" value="Plasmid p42e"/>
</dbReference>
<keyword evidence="5" id="KW-1185">Reference proteome</keyword>
<dbReference type="HOGENOM" id="CLU_023810_3_2_5"/>
<dbReference type="SUPFAM" id="SSF48179">
    <property type="entry name" value="6-phosphogluconate dehydrogenase C-terminal domain-like"/>
    <property type="match status" value="1"/>
</dbReference>
<dbReference type="GO" id="GO:0016628">
    <property type="term" value="F:oxidoreductase activity, acting on the CH-CH group of donors, NAD or NADP as acceptor"/>
    <property type="evidence" value="ECO:0007669"/>
    <property type="project" value="InterPro"/>
</dbReference>
<dbReference type="GO" id="GO:0051287">
    <property type="term" value="F:NAD binding"/>
    <property type="evidence" value="ECO:0007669"/>
    <property type="project" value="InterPro"/>
</dbReference>
<dbReference type="Pfam" id="PF03720">
    <property type="entry name" value="UDPG_MGDP_dh_C"/>
    <property type="match status" value="1"/>
</dbReference>
<dbReference type="PANTHER" id="PTHR43491">
    <property type="entry name" value="UDP-N-ACETYL-D-MANNOSAMINE DEHYDROGENASE"/>
    <property type="match status" value="1"/>
</dbReference>
<dbReference type="SUPFAM" id="SSF52413">
    <property type="entry name" value="UDP-glucose/GDP-mannose dehydrogenase C-terminal domain"/>
    <property type="match status" value="1"/>
</dbReference>
<protein>
    <submittedName>
        <fullName evidence="4">Probable UDP-glucose 6-dehydrogenase/GDP-mannose 6-dehydrogenase protein</fullName>
    </submittedName>
</protein>
<feature type="domain" description="UDP-glucose/GDP-mannose dehydrogenase C-terminal" evidence="3">
    <location>
        <begin position="464"/>
        <end position="564"/>
    </location>
</feature>
<evidence type="ECO:0000259" key="3">
    <source>
        <dbReference type="SMART" id="SM00984"/>
    </source>
</evidence>
<dbReference type="SMART" id="SM00984">
    <property type="entry name" value="UDPG_MGDP_dh_C"/>
    <property type="match status" value="1"/>
</dbReference>
<dbReference type="Pfam" id="PF03721">
    <property type="entry name" value="UDPG_MGDP_dh_N"/>
    <property type="match status" value="1"/>
</dbReference>
<evidence type="ECO:0000256" key="2">
    <source>
        <dbReference type="ARBA" id="ARBA00023027"/>
    </source>
</evidence>
<dbReference type="InterPro" id="IPR014027">
    <property type="entry name" value="UDP-Glc/GDP-Man_DH_C"/>
</dbReference>
<dbReference type="AlphaFoldDB" id="Q2K037"/>
<keyword evidence="4" id="KW-0614">Plasmid</keyword>
<dbReference type="InterPro" id="IPR008927">
    <property type="entry name" value="6-PGluconate_DH-like_C_sf"/>
</dbReference>
<dbReference type="EMBL" id="CP000137">
    <property type="protein sequence ID" value="ABC93483.1"/>
    <property type="molecule type" value="Genomic_DNA"/>
</dbReference>